<evidence type="ECO:0000259" key="1">
    <source>
        <dbReference type="PROSITE" id="PS50011"/>
    </source>
</evidence>
<keyword evidence="3" id="KW-1185">Reference proteome</keyword>
<proteinExistence type="predicted"/>
<dbReference type="Proteomes" id="UP000800035">
    <property type="component" value="Unassembled WGS sequence"/>
</dbReference>
<sequence length="238" mass="26986">MSSAQNHGLPAAYCHLHDLEAGGGNNVGVSVVQHNPTGQIRFCKAVRNKYAAKTESKYLKPIQYHPHITHLFDDVPKAERSATAHHVFMEYCDGGSLGDMIKKLEQNNDRVPEAFIWHAFESLLRALCMCHYGWTGGADEDLDNICPQDRTTWPPINHIDIATGTTRIPESEYPRVMLADFDNAIWRASIIKPRRLDELLEVDIREVRAVMYALCFSDIDCSPHLDLTEKEWVNSIEL</sequence>
<dbReference type="AlphaFoldDB" id="A0A6A5TGI6"/>
<protein>
    <recommendedName>
        <fullName evidence="1">Protein kinase domain-containing protein</fullName>
    </recommendedName>
</protein>
<gene>
    <name evidence="2" type="ORF">CC80DRAFT_552717</name>
</gene>
<reference evidence="2" key="1">
    <citation type="journal article" date="2020" name="Stud. Mycol.">
        <title>101 Dothideomycetes genomes: a test case for predicting lifestyles and emergence of pathogens.</title>
        <authorList>
            <person name="Haridas S."/>
            <person name="Albert R."/>
            <person name="Binder M."/>
            <person name="Bloem J."/>
            <person name="Labutti K."/>
            <person name="Salamov A."/>
            <person name="Andreopoulos B."/>
            <person name="Baker S."/>
            <person name="Barry K."/>
            <person name="Bills G."/>
            <person name="Bluhm B."/>
            <person name="Cannon C."/>
            <person name="Castanera R."/>
            <person name="Culley D."/>
            <person name="Daum C."/>
            <person name="Ezra D."/>
            <person name="Gonzalez J."/>
            <person name="Henrissat B."/>
            <person name="Kuo A."/>
            <person name="Liang C."/>
            <person name="Lipzen A."/>
            <person name="Lutzoni F."/>
            <person name="Magnuson J."/>
            <person name="Mondo S."/>
            <person name="Nolan M."/>
            <person name="Ohm R."/>
            <person name="Pangilinan J."/>
            <person name="Park H.-J."/>
            <person name="Ramirez L."/>
            <person name="Alfaro M."/>
            <person name="Sun H."/>
            <person name="Tritt A."/>
            <person name="Yoshinaga Y."/>
            <person name="Zwiers L.-H."/>
            <person name="Turgeon B."/>
            <person name="Goodwin S."/>
            <person name="Spatafora J."/>
            <person name="Crous P."/>
            <person name="Grigoriev I."/>
        </authorList>
    </citation>
    <scope>NUCLEOTIDE SEQUENCE</scope>
    <source>
        <strain evidence="2">CBS 675.92</strain>
    </source>
</reference>
<dbReference type="InterPro" id="IPR011009">
    <property type="entry name" value="Kinase-like_dom_sf"/>
</dbReference>
<dbReference type="EMBL" id="ML977013">
    <property type="protein sequence ID" value="KAF1951963.1"/>
    <property type="molecule type" value="Genomic_DNA"/>
</dbReference>
<dbReference type="PROSITE" id="PS50011">
    <property type="entry name" value="PROTEIN_KINASE_DOM"/>
    <property type="match status" value="1"/>
</dbReference>
<dbReference type="Gene3D" id="1.10.510.10">
    <property type="entry name" value="Transferase(Phosphotransferase) domain 1"/>
    <property type="match status" value="1"/>
</dbReference>
<organism evidence="2 3">
    <name type="scientific">Byssothecium circinans</name>
    <dbReference type="NCBI Taxonomy" id="147558"/>
    <lineage>
        <taxon>Eukaryota</taxon>
        <taxon>Fungi</taxon>
        <taxon>Dikarya</taxon>
        <taxon>Ascomycota</taxon>
        <taxon>Pezizomycotina</taxon>
        <taxon>Dothideomycetes</taxon>
        <taxon>Pleosporomycetidae</taxon>
        <taxon>Pleosporales</taxon>
        <taxon>Massarineae</taxon>
        <taxon>Massarinaceae</taxon>
        <taxon>Byssothecium</taxon>
    </lineage>
</organism>
<dbReference type="Gene3D" id="3.30.200.20">
    <property type="entry name" value="Phosphorylase Kinase, domain 1"/>
    <property type="match status" value="1"/>
</dbReference>
<dbReference type="GO" id="GO:0004672">
    <property type="term" value="F:protein kinase activity"/>
    <property type="evidence" value="ECO:0007669"/>
    <property type="project" value="InterPro"/>
</dbReference>
<evidence type="ECO:0000313" key="3">
    <source>
        <dbReference type="Proteomes" id="UP000800035"/>
    </source>
</evidence>
<dbReference type="GO" id="GO:0005524">
    <property type="term" value="F:ATP binding"/>
    <property type="evidence" value="ECO:0007669"/>
    <property type="project" value="InterPro"/>
</dbReference>
<dbReference type="InterPro" id="IPR000719">
    <property type="entry name" value="Prot_kinase_dom"/>
</dbReference>
<evidence type="ECO:0000313" key="2">
    <source>
        <dbReference type="EMBL" id="KAF1951963.1"/>
    </source>
</evidence>
<dbReference type="OrthoDB" id="310217at2759"/>
<feature type="domain" description="Protein kinase" evidence="1">
    <location>
        <begin position="1"/>
        <end position="238"/>
    </location>
</feature>
<name>A0A6A5TGI6_9PLEO</name>
<accession>A0A6A5TGI6</accession>
<dbReference type="SUPFAM" id="SSF56112">
    <property type="entry name" value="Protein kinase-like (PK-like)"/>
    <property type="match status" value="1"/>
</dbReference>